<dbReference type="Gene3D" id="2.60.40.3440">
    <property type="match status" value="1"/>
</dbReference>
<organism evidence="2 3">
    <name type="scientific">Chryseobacterium tructae</name>
    <dbReference type="NCBI Taxonomy" id="1037380"/>
    <lineage>
        <taxon>Bacteria</taxon>
        <taxon>Pseudomonadati</taxon>
        <taxon>Bacteroidota</taxon>
        <taxon>Flavobacteriia</taxon>
        <taxon>Flavobacteriales</taxon>
        <taxon>Weeksellaceae</taxon>
        <taxon>Chryseobacterium group</taxon>
        <taxon>Chryseobacterium</taxon>
    </lineage>
</organism>
<dbReference type="Pfam" id="PF17517">
    <property type="entry name" value="IgGFc_binding"/>
    <property type="match status" value="1"/>
</dbReference>
<evidence type="ECO:0000259" key="1">
    <source>
        <dbReference type="Pfam" id="PF17517"/>
    </source>
</evidence>
<name>A0ABV7XT27_9FLAO</name>
<feature type="domain" description="IgGFc-binding protein N-terminal" evidence="1">
    <location>
        <begin position="170"/>
        <end position="460"/>
    </location>
</feature>
<sequence length="959" mass="104326">MSKTLFSRKKQVFLTPFQKILLFLFVIFIFGIVDAQRDTEHWFAPMSQRGVENKTLHEGLYFSTDSVTPFPVEIYSNNVLIGTVTISKGNPQVFSTLSQSPPYMVAPYTSPGLIFKPVAMGLYTKGAKPYFVTFRFSTYYHAEIVTSKGKAGIGRLFYASPPPLSFLDGAYNFTVGILATEDNTKVTVSGYSPNVKFSNNMVTPSSLNFTLNKGQSYIIEGNGAYPENSKGFIGAKIVANKPISVTNGNFTGEFSFAPSNLGGDIMMDQVVPIDRLGNEFVLVKGNASIDRRMEDAFIVATENNTQVFINNAATPIVTLNEGESYRVNEISNTNYIHQGNIHYNMYIRTTKNVYVYQLLAGGDNVVSGGFNSIPPLNCYLPKKIDEIGSINILPPRSMITNLNIVTETGAAVAVNGVTPTSAQGPYPVSGTSNWVSYTVPDVSGNITITSTRAVTAGILGGSGPAGYGGYFAGFSSIPAISKRDGDCIPGIVLEVEGEYQNYQWYRENVLIPGAVNSTFTPTQSGSYTVRVSSGTCAPIMTTAYKVYTCLVKTMVSEVLCGSSKEITPVFTNSTQSVVPGSVAIVTPPTNGTAAINPTTGIITYNPNSGYQGNETIVYRFCGDNQDFTDCEEVTLNLAVSQTPIVNNAILRSCFIEKNPATALFNLTTASVSDPGFQKKYYPSMTDAQNQTNEILNPTVYIAPNGVVYVRVTNKGCYNIAVVTLIVLPPVQSNILKDKIICVEDKTILDAGPGFTGYEWSTGATTQSISNAGVGMYWVKLKTGICVTKQTVKVYASESPVITDIEISNSTVTVMVIGGTPPYRYSLDNILWQDSNVFTNVTRGNVTVYVKDSYNCSPMALKITVPNLINVITPNGDGVNDSVDYSLLAGKNNLSFSIFDRYGAKMFQGDHTRGYRWNGTLGGNRNVPTGTYWYKIEWNEPGNKQTAIKYTGWILVKNRE</sequence>
<comment type="caution">
    <text evidence="2">The sequence shown here is derived from an EMBL/GenBank/DDBJ whole genome shotgun (WGS) entry which is preliminary data.</text>
</comment>
<dbReference type="InterPro" id="IPR035234">
    <property type="entry name" value="IgGFc-bd_N"/>
</dbReference>
<dbReference type="Proteomes" id="UP001595735">
    <property type="component" value="Unassembled WGS sequence"/>
</dbReference>
<evidence type="ECO:0000313" key="2">
    <source>
        <dbReference type="EMBL" id="MFC3755373.1"/>
    </source>
</evidence>
<dbReference type="PANTHER" id="PTHR46534:SF1">
    <property type="entry name" value="IGGFC-BINDING PROTEIN N-TERMINAL DOMAIN-CONTAINING PROTEIN"/>
    <property type="match status" value="1"/>
</dbReference>
<dbReference type="RefSeq" id="WP_378169738.1">
    <property type="nucleotide sequence ID" value="NZ_JBHRYO010000002.1"/>
</dbReference>
<proteinExistence type="predicted"/>
<dbReference type="InterPro" id="IPR026341">
    <property type="entry name" value="T9SS_type_B"/>
</dbReference>
<keyword evidence="3" id="KW-1185">Reference proteome</keyword>
<reference evidence="3" key="1">
    <citation type="journal article" date="2019" name="Int. J. Syst. Evol. Microbiol.">
        <title>The Global Catalogue of Microorganisms (GCM) 10K type strain sequencing project: providing services to taxonomists for standard genome sequencing and annotation.</title>
        <authorList>
            <consortium name="The Broad Institute Genomics Platform"/>
            <consortium name="The Broad Institute Genome Sequencing Center for Infectious Disease"/>
            <person name="Wu L."/>
            <person name="Ma J."/>
        </authorList>
    </citation>
    <scope>NUCLEOTIDE SEQUENCE [LARGE SCALE GENOMIC DNA]</scope>
    <source>
        <strain evidence="3">CECT 7798</strain>
    </source>
</reference>
<evidence type="ECO:0000313" key="3">
    <source>
        <dbReference type="Proteomes" id="UP001595735"/>
    </source>
</evidence>
<dbReference type="NCBIfam" id="TIGR04131">
    <property type="entry name" value="Bac_Flav_CTERM"/>
    <property type="match status" value="1"/>
</dbReference>
<gene>
    <name evidence="2" type="ORF">ACFONJ_05255</name>
</gene>
<protein>
    <submittedName>
        <fullName evidence="2">Gliding motility-associated C-terminal domain-containing protein</fullName>
    </submittedName>
</protein>
<dbReference type="EMBL" id="JBHRYO010000002">
    <property type="protein sequence ID" value="MFC3755373.1"/>
    <property type="molecule type" value="Genomic_DNA"/>
</dbReference>
<accession>A0ABV7XT27</accession>
<dbReference type="Pfam" id="PF17963">
    <property type="entry name" value="Big_9"/>
    <property type="match status" value="1"/>
</dbReference>
<dbReference type="PANTHER" id="PTHR46534">
    <property type="entry name" value="IGGFC_BINDING DOMAIN-CONTAINING PROTEIN"/>
    <property type="match status" value="1"/>
</dbReference>
<dbReference type="Pfam" id="PF13585">
    <property type="entry name" value="CHU_C"/>
    <property type="match status" value="1"/>
</dbReference>